<feature type="chain" id="PRO_5047110803" evidence="3">
    <location>
        <begin position="25"/>
        <end position="221"/>
    </location>
</feature>
<keyword evidence="2" id="KW-1133">Transmembrane helix</keyword>
<feature type="compositionally biased region" description="Polar residues" evidence="1">
    <location>
        <begin position="101"/>
        <end position="125"/>
    </location>
</feature>
<keyword evidence="3" id="KW-0732">Signal</keyword>
<keyword evidence="2" id="KW-0812">Transmembrane</keyword>
<evidence type="ECO:0000256" key="3">
    <source>
        <dbReference type="SAM" id="SignalP"/>
    </source>
</evidence>
<dbReference type="RefSeq" id="WP_345979043.1">
    <property type="nucleotide sequence ID" value="NZ_JBKBDD010000024.1"/>
</dbReference>
<accession>A0ABW9LKS0</accession>
<proteinExistence type="predicted"/>
<sequence length="221" mass="22912">MRKVPTKAIAILLLVLVATFVAGCQESPQKPTCRDDNSSLHGALRDATTAACEAEYAWYQAQEDRSLPRKLADGDKDSWSIVAGALLLVAGIAGIAVGRSKGSNAPSTEAEQTPSQESASVTPTPESAAGALMDSDGGCTRARWATVGACAAVGMPDALVLVRVDPRPDGDAEVILELQGITEGTAISLVKSHLLAAWGVRSVRGIGLSRDGLFQVTVSND</sequence>
<name>A0ABW9LKS0_9MYCO</name>
<gene>
    <name evidence="4" type="ORF">ACK4CT_35410</name>
</gene>
<evidence type="ECO:0000313" key="4">
    <source>
        <dbReference type="EMBL" id="MFN6548465.1"/>
    </source>
</evidence>
<comment type="caution">
    <text evidence="4">The sequence shown here is derived from an EMBL/GenBank/DDBJ whole genome shotgun (WGS) entry which is preliminary data.</text>
</comment>
<dbReference type="Proteomes" id="UP001635816">
    <property type="component" value="Unassembled WGS sequence"/>
</dbReference>
<dbReference type="PROSITE" id="PS51257">
    <property type="entry name" value="PROKAR_LIPOPROTEIN"/>
    <property type="match status" value="1"/>
</dbReference>
<reference evidence="4 5" key="1">
    <citation type="submission" date="2024-12" db="EMBL/GenBank/DDBJ databases">
        <title>The coexistence of Mycolicibacterium septicum and Mycolicibacterium nivoides in clinical samples.</title>
        <authorList>
            <person name="Wang C."/>
            <person name="Feng Y."/>
            <person name="Zong Z."/>
        </authorList>
    </citation>
    <scope>NUCLEOTIDE SEQUENCE [LARGE SCALE GENOMIC DNA]</scope>
    <source>
        <strain evidence="4 5">120309</strain>
    </source>
</reference>
<evidence type="ECO:0000256" key="2">
    <source>
        <dbReference type="SAM" id="Phobius"/>
    </source>
</evidence>
<protein>
    <submittedName>
        <fullName evidence="4">Uncharacterized protein</fullName>
    </submittedName>
</protein>
<feature type="transmembrane region" description="Helical" evidence="2">
    <location>
        <begin position="78"/>
        <end position="97"/>
    </location>
</feature>
<keyword evidence="2" id="KW-0472">Membrane</keyword>
<evidence type="ECO:0000256" key="1">
    <source>
        <dbReference type="SAM" id="MobiDB-lite"/>
    </source>
</evidence>
<feature type="signal peptide" evidence="3">
    <location>
        <begin position="1"/>
        <end position="24"/>
    </location>
</feature>
<keyword evidence="5" id="KW-1185">Reference proteome</keyword>
<feature type="region of interest" description="Disordered" evidence="1">
    <location>
        <begin position="101"/>
        <end position="133"/>
    </location>
</feature>
<dbReference type="EMBL" id="JBKBDD010000024">
    <property type="protein sequence ID" value="MFN6548465.1"/>
    <property type="molecule type" value="Genomic_DNA"/>
</dbReference>
<evidence type="ECO:0000313" key="5">
    <source>
        <dbReference type="Proteomes" id="UP001635816"/>
    </source>
</evidence>
<organism evidence="4 5">
    <name type="scientific">Mycolicibacterium nivoides</name>
    <dbReference type="NCBI Taxonomy" id="2487344"/>
    <lineage>
        <taxon>Bacteria</taxon>
        <taxon>Bacillati</taxon>
        <taxon>Actinomycetota</taxon>
        <taxon>Actinomycetes</taxon>
        <taxon>Mycobacteriales</taxon>
        <taxon>Mycobacteriaceae</taxon>
        <taxon>Mycolicibacterium</taxon>
    </lineage>
</organism>